<dbReference type="Proteomes" id="UP001604336">
    <property type="component" value="Unassembled WGS sequence"/>
</dbReference>
<proteinExistence type="predicted"/>
<evidence type="ECO:0000313" key="3">
    <source>
        <dbReference type="Proteomes" id="UP001604336"/>
    </source>
</evidence>
<dbReference type="AlphaFoldDB" id="A0ABD1V3E5"/>
<protein>
    <submittedName>
        <fullName evidence="2">Uncharacterized protein</fullName>
    </submittedName>
</protein>
<accession>A0ABD1V3E5</accession>
<evidence type="ECO:0000313" key="2">
    <source>
        <dbReference type="EMBL" id="KAL2531458.1"/>
    </source>
</evidence>
<comment type="caution">
    <text evidence="2">The sequence shown here is derived from an EMBL/GenBank/DDBJ whole genome shotgun (WGS) entry which is preliminary data.</text>
</comment>
<gene>
    <name evidence="2" type="ORF">Adt_04809</name>
</gene>
<feature type="compositionally biased region" description="Basic and acidic residues" evidence="1">
    <location>
        <begin position="9"/>
        <end position="23"/>
    </location>
</feature>
<evidence type="ECO:0000256" key="1">
    <source>
        <dbReference type="SAM" id="MobiDB-lite"/>
    </source>
</evidence>
<feature type="region of interest" description="Disordered" evidence="1">
    <location>
        <begin position="1"/>
        <end position="23"/>
    </location>
</feature>
<organism evidence="2 3">
    <name type="scientific">Abeliophyllum distichum</name>
    <dbReference type="NCBI Taxonomy" id="126358"/>
    <lineage>
        <taxon>Eukaryota</taxon>
        <taxon>Viridiplantae</taxon>
        <taxon>Streptophyta</taxon>
        <taxon>Embryophyta</taxon>
        <taxon>Tracheophyta</taxon>
        <taxon>Spermatophyta</taxon>
        <taxon>Magnoliopsida</taxon>
        <taxon>eudicotyledons</taxon>
        <taxon>Gunneridae</taxon>
        <taxon>Pentapetalae</taxon>
        <taxon>asterids</taxon>
        <taxon>lamiids</taxon>
        <taxon>Lamiales</taxon>
        <taxon>Oleaceae</taxon>
        <taxon>Forsythieae</taxon>
        <taxon>Abeliophyllum</taxon>
    </lineage>
</organism>
<sequence>MTLISKAVESGRPKSLEVQVRRKEEVPSTVASSVQNTPDELELMKQWLADLEAKQKNISEEYTTYRHSSFSEDILGKPLPEKFKMPQLTRYEDGNDPVGHLDRYTSWMEL</sequence>
<reference evidence="3" key="1">
    <citation type="submission" date="2024-07" db="EMBL/GenBank/DDBJ databases">
        <title>Two chromosome-level genome assemblies of Korean endemic species Abeliophyllum distichum and Forsythia ovata (Oleaceae).</title>
        <authorList>
            <person name="Jang H."/>
        </authorList>
    </citation>
    <scope>NUCLEOTIDE SEQUENCE [LARGE SCALE GENOMIC DNA]</scope>
</reference>
<dbReference type="EMBL" id="JBFOLK010000002">
    <property type="protein sequence ID" value="KAL2531458.1"/>
    <property type="molecule type" value="Genomic_DNA"/>
</dbReference>
<keyword evidence="3" id="KW-1185">Reference proteome</keyword>
<name>A0ABD1V3E5_9LAMI</name>